<gene>
    <name evidence="2" type="ORF">LSCM1_00890</name>
</gene>
<dbReference type="RefSeq" id="XP_067174624.1">
    <property type="nucleotide sequence ID" value="XM_067318519.1"/>
</dbReference>
<organism evidence="2 3">
    <name type="scientific">Leishmania martiniquensis</name>
    <dbReference type="NCBI Taxonomy" id="1580590"/>
    <lineage>
        <taxon>Eukaryota</taxon>
        <taxon>Discoba</taxon>
        <taxon>Euglenozoa</taxon>
        <taxon>Kinetoplastea</taxon>
        <taxon>Metakinetoplastina</taxon>
        <taxon>Trypanosomatida</taxon>
        <taxon>Trypanosomatidae</taxon>
        <taxon>Leishmaniinae</taxon>
        <taxon>Leishmania</taxon>
    </lineage>
</organism>
<evidence type="ECO:0000313" key="3">
    <source>
        <dbReference type="Proteomes" id="UP000673552"/>
    </source>
</evidence>
<proteinExistence type="predicted"/>
<evidence type="ECO:0000256" key="1">
    <source>
        <dbReference type="SAM" id="MobiDB-lite"/>
    </source>
</evidence>
<protein>
    <submittedName>
        <fullName evidence="2">Uncharacterized protein</fullName>
    </submittedName>
</protein>
<dbReference type="EMBL" id="JAFEUZ010000035">
    <property type="protein sequence ID" value="KAG5466716.1"/>
    <property type="molecule type" value="Genomic_DNA"/>
</dbReference>
<name>A0A836KAS7_9TRYP</name>
<dbReference type="PROSITE" id="PS51257">
    <property type="entry name" value="PROKAR_LIPOPROTEIN"/>
    <property type="match status" value="1"/>
</dbReference>
<comment type="caution">
    <text evidence="2">The sequence shown here is derived from an EMBL/GenBank/DDBJ whole genome shotgun (WGS) entry which is preliminary data.</text>
</comment>
<dbReference type="GeneID" id="92511031"/>
<sequence>MADNRSPSAASAASSACYVYRLKHNPSWTKFGMHPRVLTDTNARPGHLTSPCASAHRASESHYAAPSANASFLCTTSARQPASVASVALVGAQAALRHEQCQRVHTASRITDLRSSAVHASGPRRAAHPTASGSAFMTPRARGDGGVKGCAPESASWEQAALPREEAPLAVTPMSTTLTSESGSGDQGGEMRRISRDALSSASADLSCRAEVTYDPPIRYSALSLQTASLSRAKDSHLRGSAALVAVAGPLDALYVPLRRPAPRGCVATRQNFSISEGARRTRSSDRSAMKAGAVTGGSREARVVRCGIVGGAPEADTYRTSSSAYGRGC</sequence>
<accession>A0A836KAS7</accession>
<feature type="region of interest" description="Disordered" evidence="1">
    <location>
        <begin position="116"/>
        <end position="152"/>
    </location>
</feature>
<evidence type="ECO:0000313" key="2">
    <source>
        <dbReference type="EMBL" id="KAG5466716.1"/>
    </source>
</evidence>
<dbReference type="Proteomes" id="UP000673552">
    <property type="component" value="Unassembled WGS sequence"/>
</dbReference>
<reference evidence="3" key="1">
    <citation type="journal article" date="2021" name="Microbiol. Resour. Announc.">
        <title>LGAAP: Leishmaniinae Genome Assembly and Annotation Pipeline.</title>
        <authorList>
            <person name="Almutairi H."/>
            <person name="Urbaniak M.D."/>
            <person name="Bates M.D."/>
            <person name="Jariyapan N."/>
            <person name="Kwakye-Nuako G."/>
            <person name="Thomaz-Soccol V."/>
            <person name="Al-Salem W.S."/>
            <person name="Dillon R.J."/>
            <person name="Bates P.A."/>
            <person name="Gatherer D."/>
        </authorList>
    </citation>
    <scope>NUCLEOTIDE SEQUENCE [LARGE SCALE GENOMIC DNA]</scope>
</reference>
<reference evidence="3" key="2">
    <citation type="journal article" date="2021" name="Sci. Data">
        <title>Chromosome-scale genome sequencing, assembly and annotation of six genomes from subfamily Leishmaniinae.</title>
        <authorList>
            <person name="Almutairi H."/>
            <person name="Urbaniak M.D."/>
            <person name="Bates M.D."/>
            <person name="Jariyapan N."/>
            <person name="Kwakye-Nuako G."/>
            <person name="Thomaz Soccol V."/>
            <person name="Al-Salem W.S."/>
            <person name="Dillon R.J."/>
            <person name="Bates P.A."/>
            <person name="Gatherer D."/>
        </authorList>
    </citation>
    <scope>NUCLEOTIDE SEQUENCE [LARGE SCALE GENOMIC DNA]</scope>
</reference>
<dbReference type="OrthoDB" id="266207at2759"/>
<dbReference type="KEGG" id="lmat:92511031"/>
<dbReference type="AlphaFoldDB" id="A0A836KAS7"/>
<keyword evidence="3" id="KW-1185">Reference proteome</keyword>